<keyword evidence="1" id="KW-0540">Nuclease</keyword>
<evidence type="ECO:0000313" key="5">
    <source>
        <dbReference type="EMBL" id="TGD71858.1"/>
    </source>
</evidence>
<reference evidence="5 6" key="1">
    <citation type="submission" date="2019-04" db="EMBL/GenBank/DDBJ databases">
        <title>Taxonomy of novel Haliea sp. from mangrove soil of West Coast of India.</title>
        <authorList>
            <person name="Verma A."/>
            <person name="Kumar P."/>
            <person name="Krishnamurthi S."/>
        </authorList>
    </citation>
    <scope>NUCLEOTIDE SEQUENCE [LARGE SCALE GENOMIC DNA]</scope>
    <source>
        <strain evidence="5 6">SAOS-164</strain>
    </source>
</reference>
<dbReference type="OrthoDB" id="5497329at2"/>
<keyword evidence="6" id="KW-1185">Reference proteome</keyword>
<evidence type="ECO:0000256" key="2">
    <source>
        <dbReference type="ARBA" id="ARBA00022801"/>
    </source>
</evidence>
<accession>A0A4Z0LXH8</accession>
<dbReference type="InterPro" id="IPR036397">
    <property type="entry name" value="RNaseH_sf"/>
</dbReference>
<dbReference type="InterPro" id="IPR012337">
    <property type="entry name" value="RNaseH-like_sf"/>
</dbReference>
<dbReference type="Pfam" id="PF00929">
    <property type="entry name" value="RNase_T"/>
    <property type="match status" value="1"/>
</dbReference>
<dbReference type="RefSeq" id="WP_135445902.1">
    <property type="nucleotide sequence ID" value="NZ_SRLE01000012.1"/>
</dbReference>
<evidence type="ECO:0000313" key="6">
    <source>
        <dbReference type="Proteomes" id="UP000298050"/>
    </source>
</evidence>
<comment type="caution">
    <text evidence="5">The sequence shown here is derived from an EMBL/GenBank/DDBJ whole genome shotgun (WGS) entry which is preliminary data.</text>
</comment>
<dbReference type="GO" id="GO:0008408">
    <property type="term" value="F:3'-5' exonuclease activity"/>
    <property type="evidence" value="ECO:0007669"/>
    <property type="project" value="TreeGrafter"/>
</dbReference>
<dbReference type="SUPFAM" id="SSF53098">
    <property type="entry name" value="Ribonuclease H-like"/>
    <property type="match status" value="1"/>
</dbReference>
<dbReference type="Proteomes" id="UP000298050">
    <property type="component" value="Unassembled WGS sequence"/>
</dbReference>
<proteinExistence type="predicted"/>
<dbReference type="InterPro" id="IPR013520">
    <property type="entry name" value="Ribonucl_H"/>
</dbReference>
<keyword evidence="3 5" id="KW-0269">Exonuclease</keyword>
<dbReference type="PANTHER" id="PTHR30231">
    <property type="entry name" value="DNA POLYMERASE III SUBUNIT EPSILON"/>
    <property type="match status" value="1"/>
</dbReference>
<dbReference type="CDD" id="cd06127">
    <property type="entry name" value="DEDDh"/>
    <property type="match status" value="1"/>
</dbReference>
<gene>
    <name evidence="5" type="ORF">E4634_17250</name>
</gene>
<sequence length="221" mass="24181">MWGLRLRRLLQGRQLRQGALRNCWQVPLPSTSSDWREVSFLAVDGEMSALDPADGELLSLGWVAIDGGAIHLDSARHILARPRQSVGQSAAIHNLRDCEFDSAQDPGEVLDALLQAAQGRALVFHNARLDLAFLDEIARERHGAPLLMPVVDTLLLEEALMRRRDQPIRQGDLRLQGCRDRYGLPRAAAHNALVDALATAELLLAHATHRGGPSLGALLAP</sequence>
<dbReference type="PANTHER" id="PTHR30231:SF4">
    <property type="entry name" value="PROTEIN NEN2"/>
    <property type="match status" value="1"/>
</dbReference>
<dbReference type="GO" id="GO:0005829">
    <property type="term" value="C:cytosol"/>
    <property type="evidence" value="ECO:0007669"/>
    <property type="project" value="TreeGrafter"/>
</dbReference>
<evidence type="ECO:0000256" key="3">
    <source>
        <dbReference type="ARBA" id="ARBA00022839"/>
    </source>
</evidence>
<dbReference type="GO" id="GO:0006259">
    <property type="term" value="P:DNA metabolic process"/>
    <property type="evidence" value="ECO:0007669"/>
    <property type="project" value="UniProtKB-ARBA"/>
</dbReference>
<organism evidence="5 6">
    <name type="scientific">Mangrovimicrobium sediminis</name>
    <dbReference type="NCBI Taxonomy" id="2562682"/>
    <lineage>
        <taxon>Bacteria</taxon>
        <taxon>Pseudomonadati</taxon>
        <taxon>Pseudomonadota</taxon>
        <taxon>Gammaproteobacteria</taxon>
        <taxon>Cellvibrionales</taxon>
        <taxon>Halieaceae</taxon>
        <taxon>Mangrovimicrobium</taxon>
    </lineage>
</organism>
<evidence type="ECO:0000259" key="4">
    <source>
        <dbReference type="SMART" id="SM00479"/>
    </source>
</evidence>
<feature type="domain" description="Exonuclease" evidence="4">
    <location>
        <begin position="39"/>
        <end position="212"/>
    </location>
</feature>
<evidence type="ECO:0000256" key="1">
    <source>
        <dbReference type="ARBA" id="ARBA00022722"/>
    </source>
</evidence>
<dbReference type="SMART" id="SM00479">
    <property type="entry name" value="EXOIII"/>
    <property type="match status" value="1"/>
</dbReference>
<dbReference type="GO" id="GO:0003676">
    <property type="term" value="F:nucleic acid binding"/>
    <property type="evidence" value="ECO:0007669"/>
    <property type="project" value="InterPro"/>
</dbReference>
<name>A0A4Z0LXH8_9GAMM</name>
<dbReference type="AlphaFoldDB" id="A0A4Z0LXH8"/>
<dbReference type="EMBL" id="SRLE01000012">
    <property type="protein sequence ID" value="TGD71858.1"/>
    <property type="molecule type" value="Genomic_DNA"/>
</dbReference>
<keyword evidence="2" id="KW-0378">Hydrolase</keyword>
<dbReference type="Gene3D" id="3.30.420.10">
    <property type="entry name" value="Ribonuclease H-like superfamily/Ribonuclease H"/>
    <property type="match status" value="1"/>
</dbReference>
<protein>
    <submittedName>
        <fullName evidence="5">3'-5' exonuclease</fullName>
    </submittedName>
</protein>